<dbReference type="OrthoDB" id="2117591at2759"/>
<feature type="region of interest" description="Disordered" evidence="1">
    <location>
        <begin position="861"/>
        <end position="956"/>
    </location>
</feature>
<feature type="compositionally biased region" description="Basic and acidic residues" evidence="1">
    <location>
        <begin position="881"/>
        <end position="909"/>
    </location>
</feature>
<reference evidence="3 4" key="1">
    <citation type="submission" date="2020-01" db="EMBL/GenBank/DDBJ databases">
        <title>Identification and distribution of gene clusters putatively required for synthesis of sphingolipid metabolism inhibitors in phylogenetically diverse species of the filamentous fungus Fusarium.</title>
        <authorList>
            <person name="Kim H.-S."/>
            <person name="Busman M."/>
            <person name="Brown D.W."/>
            <person name="Divon H."/>
            <person name="Uhlig S."/>
            <person name="Proctor R.H."/>
        </authorList>
    </citation>
    <scope>NUCLEOTIDE SEQUENCE [LARGE SCALE GENOMIC DNA]</scope>
    <source>
        <strain evidence="3 4">NRRL 20459</strain>
    </source>
</reference>
<dbReference type="Pfam" id="PF09949">
    <property type="entry name" value="APP1_cat"/>
    <property type="match status" value="1"/>
</dbReference>
<dbReference type="Gene3D" id="1.10.510.10">
    <property type="entry name" value="Transferase(Phosphotransferase) domain 1"/>
    <property type="match status" value="1"/>
</dbReference>
<dbReference type="GO" id="GO:0008195">
    <property type="term" value="F:phosphatidate phosphatase activity"/>
    <property type="evidence" value="ECO:0007669"/>
    <property type="project" value="InterPro"/>
</dbReference>
<name>A0A8H4P717_9HYPO</name>
<keyword evidence="4" id="KW-1185">Reference proteome</keyword>
<evidence type="ECO:0000313" key="3">
    <source>
        <dbReference type="EMBL" id="KAF4459738.1"/>
    </source>
</evidence>
<feature type="domain" description="Phosphatidate phosphatase APP1 catalytic" evidence="2">
    <location>
        <begin position="1050"/>
        <end position="1199"/>
    </location>
</feature>
<comment type="caution">
    <text evidence="3">The sequence shown here is derived from an EMBL/GenBank/DDBJ whole genome shotgun (WGS) entry which is preliminary data.</text>
</comment>
<evidence type="ECO:0000256" key="1">
    <source>
        <dbReference type="SAM" id="MobiDB-lite"/>
    </source>
</evidence>
<organism evidence="3 4">
    <name type="scientific">Fusarium albosuccineum</name>
    <dbReference type="NCBI Taxonomy" id="1237068"/>
    <lineage>
        <taxon>Eukaryota</taxon>
        <taxon>Fungi</taxon>
        <taxon>Dikarya</taxon>
        <taxon>Ascomycota</taxon>
        <taxon>Pezizomycotina</taxon>
        <taxon>Sordariomycetes</taxon>
        <taxon>Hypocreomycetidae</taxon>
        <taxon>Hypocreales</taxon>
        <taxon>Nectriaceae</taxon>
        <taxon>Fusarium</taxon>
        <taxon>Fusarium decemcellulare species complex</taxon>
    </lineage>
</organism>
<feature type="compositionally biased region" description="Polar residues" evidence="1">
    <location>
        <begin position="1222"/>
        <end position="1237"/>
    </location>
</feature>
<feature type="compositionally biased region" description="Low complexity" evidence="1">
    <location>
        <begin position="1358"/>
        <end position="1371"/>
    </location>
</feature>
<feature type="compositionally biased region" description="Basic and acidic residues" evidence="1">
    <location>
        <begin position="446"/>
        <end position="465"/>
    </location>
</feature>
<feature type="compositionally biased region" description="Polar residues" evidence="1">
    <location>
        <begin position="528"/>
        <end position="537"/>
    </location>
</feature>
<sequence length="1527" mass="170954">MGGHFHPRSGPWIPQPDPHRPEFPYQSGLSLTIRRHIPPPPFGVGKYKKGLERQEVRGNQLYDYVQSDWCLKHPPTDTPPHPDSRAQTLHVIDGIACRDGRGAQVVRCHLDQDESQIYTAKVYDALYYSYRDTGYLPPDAIAEGYGVPVDVTSRADQDYSREAAAYEDVQKAGIDGRFSPKYFGSWTFDMPFRDQTRPVRLILMEWIPGVSLQSLIDREPPLPIPPTRRLDILAKAMELESKLDHHSVRHCDFAPRNVLLVGSDLTTEMPQVFLIDFNSSVALKRPNCKWQPTGTVLPVNPRYHYWGGCPNEFLDWVPQPHRSRPEAFEGWIRTQWEGSDEFTAPLFNDELCPWNQDPSFEIVSPLPDNGRSASPEPEYIWAVHQGKTCSLQHIQFANLANKGNTAESSHSTNARLPSAIQPSLVDGCQHESGVTVLGGSDVSGNEPKHYIQDSTRNDVNREGPKSESSTPECSTNVCQVGTENAAKWVAREDSSRNSPGSESSDGSRDQSRNSSEGDTEDSTESVMERSSSLTTVSGLRRPHQKTHSPEALARPHPQHLSSVFPLCQPDSHHWGSEGDKLAPFRFFGPYRPHPRHKQSLLRFLFPRAVRERYRERLLSFHLETLPYLKHNFQSRVYRYILERQRRRAEKSRIVDIVARQGRRLWLGSQANRPVKHARTRHKGLVARRMPIGGAMTGYGSDRATSPNNGEKGYRRKRLAAMAGNLYRSGQAAVTEIKESYAQTRVRGMDGGYDSHGRIHIPGAFPDVAITVKGDDQMVLFPSYAKRHTKREWGETAMHQSEAVHGSIRDEDFWRQEWERNEDERAIVDVDVRGWIYSPHTGPMTRRNRILIGLARQLSGIPAPRADQSYNPSTGLPGTHHQMHEEQREQEKINHEARRIERLGQKEKQVAYRGGYSERTPENHDPETDSFYYPRTRSGNQSPDSAPSSPTMPARTFSTNTTELSEADLVLANANLMARIAPFMTNPSVALPITLFFYNDTKSQSRTVMTNDAGHFIIRAALDFIPTHVRVLASEDLSATQEIKVIEPYGVSLISDIDDTVKKSNISAGAKEIFHNTFIRDLGDLSVEGVREWYNRMYELGVSIHYCSNSPWQLFPVLASFFKLHGLPPGSLHLKQYSGMLQGIFEPVAERKRSTLTRLLRDFPERNFILVGDSGEADLEVYTELALTNPGRILAVFIRDVTTPEETAFFDSGFDFTRSKTPSITYNDGSRNASSQNLAPGPFRERRPSAGPTMGTLIDFSNEPEETKVDRSAALAQVRNSNANKASSSTTDLPSGRKAPPPRPVKPPALRSAKSITDMNKGVSGPGLSRQNSEEQPPPPPPRKPVIQVREPTAPHPLSQIQNSSQQSMGSSTTGFKIPAQPRDRVASGSGSSGDRPPPPPPRRRGTPSSLKDPSPRLPPRRTQTTSNLDVDYEPLPPPTNGPPSFGTARSGSRSDGNTPTGGSPTLGPQAVNKKLELWKRRLARAHEQLDGLGVALYTWRRGSDVITEAEGIVKQALADMERKRRKR</sequence>
<dbReference type="GO" id="GO:0030479">
    <property type="term" value="C:actin cortical patch"/>
    <property type="evidence" value="ECO:0007669"/>
    <property type="project" value="TreeGrafter"/>
</dbReference>
<feature type="compositionally biased region" description="Polar residues" evidence="1">
    <location>
        <begin position="936"/>
        <end position="956"/>
    </location>
</feature>
<dbReference type="SUPFAM" id="SSF56112">
    <property type="entry name" value="Protein kinase-like (PK-like)"/>
    <property type="match status" value="1"/>
</dbReference>
<evidence type="ECO:0000313" key="4">
    <source>
        <dbReference type="Proteomes" id="UP000554235"/>
    </source>
</evidence>
<protein>
    <submittedName>
        <fullName evidence="3">Actin cytoskeleton organization and biogenesis</fullName>
    </submittedName>
</protein>
<feature type="compositionally biased region" description="Polar residues" evidence="1">
    <location>
        <begin position="1447"/>
        <end position="1463"/>
    </location>
</feature>
<accession>A0A8H4P717</accession>
<dbReference type="InterPro" id="IPR011009">
    <property type="entry name" value="Kinase-like_dom_sf"/>
</dbReference>
<feature type="region of interest" description="Disordered" evidence="1">
    <location>
        <begin position="1222"/>
        <end position="1472"/>
    </location>
</feature>
<feature type="compositionally biased region" description="Low complexity" evidence="1">
    <location>
        <begin position="1279"/>
        <end position="1288"/>
    </location>
</feature>
<feature type="region of interest" description="Disordered" evidence="1">
    <location>
        <begin position="1"/>
        <end position="25"/>
    </location>
</feature>
<evidence type="ECO:0000259" key="2">
    <source>
        <dbReference type="Pfam" id="PF09949"/>
    </source>
</evidence>
<feature type="region of interest" description="Disordered" evidence="1">
    <location>
        <begin position="431"/>
        <end position="555"/>
    </location>
</feature>
<dbReference type="Proteomes" id="UP000554235">
    <property type="component" value="Unassembled WGS sequence"/>
</dbReference>
<dbReference type="InterPro" id="IPR052935">
    <property type="entry name" value="Mg2+_PAP"/>
</dbReference>
<proteinExistence type="predicted"/>
<dbReference type="InterPro" id="IPR019236">
    <property type="entry name" value="APP1_cat"/>
</dbReference>
<dbReference type="PANTHER" id="PTHR28208:SF3">
    <property type="entry name" value="PHOSPHATIDATE PHOSPHATASE APP1"/>
    <property type="match status" value="1"/>
</dbReference>
<dbReference type="EMBL" id="JAADYS010002100">
    <property type="protein sequence ID" value="KAF4459738.1"/>
    <property type="molecule type" value="Genomic_DNA"/>
</dbReference>
<gene>
    <name evidence="3" type="ORF">FALBO_13493</name>
</gene>
<feature type="compositionally biased region" description="Polar residues" evidence="1">
    <location>
        <begin position="466"/>
        <end position="482"/>
    </location>
</feature>
<dbReference type="PANTHER" id="PTHR28208">
    <property type="entry name" value="PHOSPHATIDATE PHOSPHATASE APP1"/>
    <property type="match status" value="1"/>
</dbReference>